<evidence type="ECO:0000313" key="2">
    <source>
        <dbReference type="EMBL" id="BBF92512.1"/>
    </source>
</evidence>
<dbReference type="GO" id="GO:0016226">
    <property type="term" value="P:iron-sulfur cluster assembly"/>
    <property type="evidence" value="ECO:0007669"/>
    <property type="project" value="InterPro"/>
</dbReference>
<dbReference type="InterPro" id="IPR017870">
    <property type="entry name" value="FeS_cluster_insertion_CS"/>
</dbReference>
<organism evidence="2 3">
    <name type="scientific">Blastochloris tepida</name>
    <dbReference type="NCBI Taxonomy" id="2233851"/>
    <lineage>
        <taxon>Bacteria</taxon>
        <taxon>Pseudomonadati</taxon>
        <taxon>Pseudomonadota</taxon>
        <taxon>Alphaproteobacteria</taxon>
        <taxon>Hyphomicrobiales</taxon>
        <taxon>Blastochloridaceae</taxon>
        <taxon>Blastochloris</taxon>
    </lineage>
</organism>
<name>A0A348FYX9_9HYPH</name>
<dbReference type="InterPro" id="IPR000361">
    <property type="entry name" value="ATAP_core_dom"/>
</dbReference>
<dbReference type="Pfam" id="PF01521">
    <property type="entry name" value="Fe-S_biosyn"/>
    <property type="match status" value="1"/>
</dbReference>
<sequence length="122" mass="12790">MEFALLFAKQLVEEPAMIVLTPEAADAVKAAMVKTGKEGAGLRIMVEAGGCAGYKYLIGLDHEPREDDAVIESGGVKVFIDPESQPLISGLKVGFVESFEGSGFTFENPNAGAKCSCGKSFG</sequence>
<dbReference type="PANTHER" id="PTHR43011:SF1">
    <property type="entry name" value="IRON-SULFUR CLUSTER ASSEMBLY 2 HOMOLOG, MITOCHONDRIAL"/>
    <property type="match status" value="1"/>
</dbReference>
<dbReference type="GO" id="GO:0005506">
    <property type="term" value="F:iron ion binding"/>
    <property type="evidence" value="ECO:0007669"/>
    <property type="project" value="TreeGrafter"/>
</dbReference>
<dbReference type="PANTHER" id="PTHR43011">
    <property type="entry name" value="IRON-SULFUR CLUSTER ASSEMBLY 2 HOMOLOG, MITOCHONDRIAL"/>
    <property type="match status" value="1"/>
</dbReference>
<dbReference type="Proteomes" id="UP000266934">
    <property type="component" value="Chromosome"/>
</dbReference>
<dbReference type="GO" id="GO:0051537">
    <property type="term" value="F:2 iron, 2 sulfur cluster binding"/>
    <property type="evidence" value="ECO:0007669"/>
    <property type="project" value="UniProtKB-ARBA"/>
</dbReference>
<dbReference type="SUPFAM" id="SSF89360">
    <property type="entry name" value="HesB-like domain"/>
    <property type="match status" value="1"/>
</dbReference>
<dbReference type="InterPro" id="IPR016092">
    <property type="entry name" value="ATAP"/>
</dbReference>
<proteinExistence type="predicted"/>
<keyword evidence="3" id="KW-1185">Reference proteome</keyword>
<reference evidence="2 3" key="1">
    <citation type="submission" date="2018-08" db="EMBL/GenBank/DDBJ databases">
        <title>Complete genome sequencing of Blastochloris tepida GI.</title>
        <authorList>
            <person name="Tsukatani Y."/>
            <person name="Mori H."/>
        </authorList>
    </citation>
    <scope>NUCLEOTIDE SEQUENCE [LARGE SCALE GENOMIC DNA]</scope>
    <source>
        <strain evidence="2 3">GI</strain>
    </source>
</reference>
<feature type="domain" description="Core" evidence="1">
    <location>
        <begin position="18"/>
        <end position="119"/>
    </location>
</feature>
<dbReference type="KEGG" id="blag:BLTE_11970"/>
<dbReference type="PROSITE" id="PS01152">
    <property type="entry name" value="HESB"/>
    <property type="match status" value="1"/>
</dbReference>
<dbReference type="Gene3D" id="2.60.300.12">
    <property type="entry name" value="HesB-like domain"/>
    <property type="match status" value="1"/>
</dbReference>
<accession>A0A348FYX9</accession>
<protein>
    <recommendedName>
        <fullName evidence="1">Core domain-containing protein</fullName>
    </recommendedName>
</protein>
<dbReference type="NCBIfam" id="TIGR00049">
    <property type="entry name" value="iron-sulfur cluster assembly accessory protein"/>
    <property type="match status" value="1"/>
</dbReference>
<gene>
    <name evidence="2" type="ORF">BLTE_11970</name>
</gene>
<evidence type="ECO:0000259" key="1">
    <source>
        <dbReference type="Pfam" id="PF01521"/>
    </source>
</evidence>
<dbReference type="AlphaFoldDB" id="A0A348FYX9"/>
<evidence type="ECO:0000313" key="3">
    <source>
        <dbReference type="Proteomes" id="UP000266934"/>
    </source>
</evidence>
<dbReference type="EMBL" id="AP018907">
    <property type="protein sequence ID" value="BBF92512.1"/>
    <property type="molecule type" value="Genomic_DNA"/>
</dbReference>
<dbReference type="InterPro" id="IPR035903">
    <property type="entry name" value="HesB-like_dom_sf"/>
</dbReference>
<dbReference type="GO" id="GO:0051539">
    <property type="term" value="F:4 iron, 4 sulfur cluster binding"/>
    <property type="evidence" value="ECO:0007669"/>
    <property type="project" value="TreeGrafter"/>
</dbReference>